<comment type="caution">
    <text evidence="2">The sequence shown here is derived from an EMBL/GenBank/DDBJ whole genome shotgun (WGS) entry which is preliminary data.</text>
</comment>
<organism evidence="2 3">
    <name type="scientific">Rhodococcus olei</name>
    <dbReference type="NCBI Taxonomy" id="2161675"/>
    <lineage>
        <taxon>Bacteria</taxon>
        <taxon>Bacillati</taxon>
        <taxon>Actinomycetota</taxon>
        <taxon>Actinomycetes</taxon>
        <taxon>Mycobacteriales</taxon>
        <taxon>Nocardiaceae</taxon>
        <taxon>Rhodococcus</taxon>
    </lineage>
</organism>
<evidence type="ECO:0000313" key="3">
    <source>
        <dbReference type="Proteomes" id="UP001501183"/>
    </source>
</evidence>
<dbReference type="Proteomes" id="UP001501183">
    <property type="component" value="Unassembled WGS sequence"/>
</dbReference>
<gene>
    <name evidence="2" type="ORF">GCM10023094_09050</name>
</gene>
<reference evidence="3" key="1">
    <citation type="journal article" date="2019" name="Int. J. Syst. Evol. Microbiol.">
        <title>The Global Catalogue of Microorganisms (GCM) 10K type strain sequencing project: providing services to taxonomists for standard genome sequencing and annotation.</title>
        <authorList>
            <consortium name="The Broad Institute Genomics Platform"/>
            <consortium name="The Broad Institute Genome Sequencing Center for Infectious Disease"/>
            <person name="Wu L."/>
            <person name="Ma J."/>
        </authorList>
    </citation>
    <scope>NUCLEOTIDE SEQUENCE [LARGE SCALE GENOMIC DNA]</scope>
    <source>
        <strain evidence="3">JCM 32206</strain>
    </source>
</reference>
<dbReference type="RefSeq" id="WP_345342569.1">
    <property type="nucleotide sequence ID" value="NZ_BAABFB010000022.1"/>
</dbReference>
<keyword evidence="3" id="KW-1185">Reference proteome</keyword>
<protein>
    <submittedName>
        <fullName evidence="2">Uncharacterized protein</fullName>
    </submittedName>
</protein>
<name>A0ABP8NY47_9NOCA</name>
<evidence type="ECO:0000313" key="2">
    <source>
        <dbReference type="EMBL" id="GAA4474096.1"/>
    </source>
</evidence>
<sequence length="96" mass="8875">MAGIVTTRIALVAGAAAAALTLGGVGVVALAVHPGPPAAVVIAPPPDFGRPAGSDATAVGATVLSGPVILVPVESGRAGAPAASTAGDLQVAAAHR</sequence>
<accession>A0ABP8NY47</accession>
<dbReference type="EMBL" id="BAABFB010000022">
    <property type="protein sequence ID" value="GAA4474096.1"/>
    <property type="molecule type" value="Genomic_DNA"/>
</dbReference>
<feature type="region of interest" description="Disordered" evidence="1">
    <location>
        <begin position="77"/>
        <end position="96"/>
    </location>
</feature>
<evidence type="ECO:0000256" key="1">
    <source>
        <dbReference type="SAM" id="MobiDB-lite"/>
    </source>
</evidence>
<proteinExistence type="predicted"/>